<dbReference type="EMBL" id="PFFQ01000056">
    <property type="protein sequence ID" value="PIW14777.1"/>
    <property type="molecule type" value="Genomic_DNA"/>
</dbReference>
<dbReference type="AlphaFoldDB" id="A0A2M7FZF2"/>
<dbReference type="SUPFAM" id="SSF52540">
    <property type="entry name" value="P-loop containing nucleoside triphosphate hydrolases"/>
    <property type="match status" value="1"/>
</dbReference>
<dbReference type="InterPro" id="IPR013153">
    <property type="entry name" value="Prk_AAA"/>
</dbReference>
<accession>A0A2M7FZF2</accession>
<dbReference type="Proteomes" id="UP000231019">
    <property type="component" value="Unassembled WGS sequence"/>
</dbReference>
<proteinExistence type="predicted"/>
<gene>
    <name evidence="2" type="ORF">COW36_20455</name>
</gene>
<dbReference type="GO" id="GO:0004672">
    <property type="term" value="F:protein kinase activity"/>
    <property type="evidence" value="ECO:0007669"/>
    <property type="project" value="TreeGrafter"/>
</dbReference>
<dbReference type="Pfam" id="PF06798">
    <property type="entry name" value="PrkA"/>
    <property type="match status" value="1"/>
</dbReference>
<evidence type="ECO:0000259" key="1">
    <source>
        <dbReference type="SMART" id="SM00763"/>
    </source>
</evidence>
<organism evidence="2 3">
    <name type="scientific">bacterium (Candidatus Blackallbacteria) CG17_big_fil_post_rev_8_21_14_2_50_48_46</name>
    <dbReference type="NCBI Taxonomy" id="2014261"/>
    <lineage>
        <taxon>Bacteria</taxon>
        <taxon>Candidatus Blackallbacteria</taxon>
    </lineage>
</organism>
<dbReference type="InterPro" id="IPR027417">
    <property type="entry name" value="P-loop_NTPase"/>
</dbReference>
<reference evidence="2 3" key="1">
    <citation type="submission" date="2017-09" db="EMBL/GenBank/DDBJ databases">
        <title>Depth-based differentiation of microbial function through sediment-hosted aquifers and enrichment of novel symbionts in the deep terrestrial subsurface.</title>
        <authorList>
            <person name="Probst A.J."/>
            <person name="Ladd B."/>
            <person name="Jarett J.K."/>
            <person name="Geller-Mcgrath D.E."/>
            <person name="Sieber C.M."/>
            <person name="Emerson J.B."/>
            <person name="Anantharaman K."/>
            <person name="Thomas B.C."/>
            <person name="Malmstrom R."/>
            <person name="Stieglmeier M."/>
            <person name="Klingl A."/>
            <person name="Woyke T."/>
            <person name="Ryan C.M."/>
            <person name="Banfield J.F."/>
        </authorList>
    </citation>
    <scope>NUCLEOTIDE SEQUENCE [LARGE SCALE GENOMIC DNA]</scope>
    <source>
        <strain evidence="2">CG17_big_fil_post_rev_8_21_14_2_50_48_46</strain>
    </source>
</reference>
<dbReference type="InterPro" id="IPR010650">
    <property type="entry name" value="PrkA_C"/>
</dbReference>
<feature type="domain" description="PrkA AAA" evidence="1">
    <location>
        <begin position="16"/>
        <end position="429"/>
    </location>
</feature>
<dbReference type="PANTHER" id="PTHR30267">
    <property type="entry name" value="PROTEIN KINASE PRKA"/>
    <property type="match status" value="1"/>
</dbReference>
<dbReference type="Pfam" id="PF08298">
    <property type="entry name" value="AAA_PrkA"/>
    <property type="match status" value="1"/>
</dbReference>
<dbReference type="PANTHER" id="PTHR30267:SF2">
    <property type="entry name" value="PROTEIN PRKA"/>
    <property type="match status" value="1"/>
</dbReference>
<sequence length="741" mass="87453">MEENPRAKELLDKAILSLSEWKELVGLCPHLIRSAPQYVMDALEHFGISHEVRYGRRYTTLKALQLSDKPDERLIGHGFIQTRIYEILTTLCRDNTKMILLLGPNGSAKSTLWNALSYALEAYSKTPHGARFTIEWVFPHDDDQGKRVGFAKALDAIFDERPTFAFMDDEKLDKIVDDAACSPAWLYEPEARKKYFVDSPSKYVLDNKLSPQAYRILQEIINVYKTKTKLVTEYSPDEVLRLAERHIRIRRTYISKTYQEGLAVIDPGTNPIFLTQKSRQPFMFQRKKFPYMLKNLELPELTGPLSKASNGLMVMEDSLEGILQFVSQFFNDKRKINIEGERYTLDIMVVGSINPEKFNLLRQDPEYNRFRTRLEIINVPYLLDYKLEEEIYRTKLDDLRAWYHVAPHTDELFALFSVMNRLEPIMQNRQYNGYEQNPELMQMKDKLKKFSMLDKAKIYQTQRVPEEVANRHQLQSEEISLINRSLDLIYDENPDEGRSYNFSYREVDAIIDRAMIDAPHGFLSPITLMKKLRDVIRHEREDYPFLKDSKKDYEELMVMLEDEYFRIINTEMRDVFRFDYEDQIITQTEVYLVQGLKTLYLEKVKIRDQAGNDVTERFLRDKENLIFGKSLNNEEREKFWYEFTARVQPGLNTKQNIKQIFESQIYQAKNRMYQEKQSEIEKKLEYMLLYLEGSKLAALTSEELDEIKTNVDKLMQKGYNKDSAHELVGYLKSNLERLVKP</sequence>
<evidence type="ECO:0000313" key="2">
    <source>
        <dbReference type="EMBL" id="PIW14777.1"/>
    </source>
</evidence>
<evidence type="ECO:0000313" key="3">
    <source>
        <dbReference type="Proteomes" id="UP000231019"/>
    </source>
</evidence>
<dbReference type="SMART" id="SM00763">
    <property type="entry name" value="AAA_PrkA"/>
    <property type="match status" value="1"/>
</dbReference>
<comment type="caution">
    <text evidence="2">The sequence shown here is derived from an EMBL/GenBank/DDBJ whole genome shotgun (WGS) entry which is preliminary data.</text>
</comment>
<name>A0A2M7FZF2_9BACT</name>
<protein>
    <recommendedName>
        <fullName evidence="1">PrkA AAA domain-containing protein</fullName>
    </recommendedName>
</protein>